<dbReference type="Proteomes" id="UP000077266">
    <property type="component" value="Unassembled WGS sequence"/>
</dbReference>
<gene>
    <name evidence="11" type="ORF">EXIGLDRAFT_711496</name>
</gene>
<keyword evidence="7 9" id="KW-0378">Hydrolase</keyword>
<comment type="subcellular location">
    <subcellularLocation>
        <location evidence="2">Secreted</location>
    </subcellularLocation>
</comment>
<dbReference type="PANTHER" id="PTHR31451">
    <property type="match status" value="1"/>
</dbReference>
<dbReference type="Gene3D" id="3.20.20.80">
    <property type="entry name" value="Glycosidases"/>
    <property type="match status" value="1"/>
</dbReference>
<dbReference type="OrthoDB" id="428177at2759"/>
<name>A0A165F8D1_EXIGL</name>
<evidence type="ECO:0000256" key="1">
    <source>
        <dbReference type="ARBA" id="ARBA00001678"/>
    </source>
</evidence>
<evidence type="ECO:0000313" key="12">
    <source>
        <dbReference type="Proteomes" id="UP000077266"/>
    </source>
</evidence>
<dbReference type="EMBL" id="KV426097">
    <property type="protein sequence ID" value="KZV88562.1"/>
    <property type="molecule type" value="Genomic_DNA"/>
</dbReference>
<proteinExistence type="inferred from homology"/>
<evidence type="ECO:0000256" key="5">
    <source>
        <dbReference type="ARBA" id="ARBA00022525"/>
    </source>
</evidence>
<feature type="domain" description="Glycoside hydrolase family 5" evidence="10">
    <location>
        <begin position="62"/>
        <end position="343"/>
    </location>
</feature>
<organism evidence="11 12">
    <name type="scientific">Exidia glandulosa HHB12029</name>
    <dbReference type="NCBI Taxonomy" id="1314781"/>
    <lineage>
        <taxon>Eukaryota</taxon>
        <taxon>Fungi</taxon>
        <taxon>Dikarya</taxon>
        <taxon>Basidiomycota</taxon>
        <taxon>Agaricomycotina</taxon>
        <taxon>Agaricomycetes</taxon>
        <taxon>Auriculariales</taxon>
        <taxon>Exidiaceae</taxon>
        <taxon>Exidia</taxon>
    </lineage>
</organism>
<evidence type="ECO:0000256" key="8">
    <source>
        <dbReference type="ARBA" id="ARBA00023295"/>
    </source>
</evidence>
<dbReference type="EC" id="3.2.1.78" evidence="4"/>
<comment type="catalytic activity">
    <reaction evidence="1">
        <text>Random hydrolysis of (1-&gt;4)-beta-D-mannosidic linkages in mannans, galactomannans and glucomannans.</text>
        <dbReference type="EC" id="3.2.1.78"/>
    </reaction>
</comment>
<dbReference type="InterPro" id="IPR045053">
    <property type="entry name" value="MAN-like"/>
</dbReference>
<evidence type="ECO:0000256" key="3">
    <source>
        <dbReference type="ARBA" id="ARBA00005641"/>
    </source>
</evidence>
<reference evidence="11 12" key="1">
    <citation type="journal article" date="2016" name="Mol. Biol. Evol.">
        <title>Comparative Genomics of Early-Diverging Mushroom-Forming Fungi Provides Insights into the Origins of Lignocellulose Decay Capabilities.</title>
        <authorList>
            <person name="Nagy L.G."/>
            <person name="Riley R."/>
            <person name="Tritt A."/>
            <person name="Adam C."/>
            <person name="Daum C."/>
            <person name="Floudas D."/>
            <person name="Sun H."/>
            <person name="Yadav J.S."/>
            <person name="Pangilinan J."/>
            <person name="Larsson K.H."/>
            <person name="Matsuura K."/>
            <person name="Barry K."/>
            <person name="Labutti K."/>
            <person name="Kuo R."/>
            <person name="Ohm R.A."/>
            <person name="Bhattacharya S.S."/>
            <person name="Shirouzu T."/>
            <person name="Yoshinaga Y."/>
            <person name="Martin F.M."/>
            <person name="Grigoriev I.V."/>
            <person name="Hibbett D.S."/>
        </authorList>
    </citation>
    <scope>NUCLEOTIDE SEQUENCE [LARGE SCALE GENOMIC DNA]</scope>
    <source>
        <strain evidence="11 12">HHB12029</strain>
    </source>
</reference>
<keyword evidence="6" id="KW-0732">Signal</keyword>
<evidence type="ECO:0000256" key="7">
    <source>
        <dbReference type="ARBA" id="ARBA00022801"/>
    </source>
</evidence>
<dbReference type="InterPro" id="IPR017853">
    <property type="entry name" value="GH"/>
</dbReference>
<dbReference type="Pfam" id="PF00150">
    <property type="entry name" value="Cellulase"/>
    <property type="match status" value="1"/>
</dbReference>
<keyword evidence="8 9" id="KW-0326">Glycosidase</keyword>
<dbReference type="InParanoid" id="A0A165F8D1"/>
<evidence type="ECO:0000256" key="9">
    <source>
        <dbReference type="RuleBase" id="RU361153"/>
    </source>
</evidence>
<accession>A0A165F8D1</accession>
<sequence>MLVMQEWGACYFDSANNNCQQSGVLDQGTRGNNIKNWGKQIIDSGMPWMYCLYYAAGLKADTRKYLLQGLKDAGMSVLRVWLDGQGGSPKGTQIDGYGGLEPNNPGTFDDTVLERLDDFMIDAKEYGIKLMVSIHSFNSLSAGNDAYGKKWGTGYFYEKADAMSAFDNRIAHVLNHKHKTLGKAWKDLPEYIFAFEDQNEAMIGKGEAYVKAHQDWHCGRAKAIKANLPSDSPILSTTGGASWASESWMTNLLTCDALDIIALHAYGAGEFTVGNLKQYVDQATAKGKMVVMQEWGVCYHNASNQCHPSNGVADANTRAKNIEGWANTIAEAGMSWMYWQVIPNEDPHQDWDYEIGIGKAGWDAIKAAGNKARTYDSPVDFSPYLL</sequence>
<evidence type="ECO:0000259" key="10">
    <source>
        <dbReference type="Pfam" id="PF00150"/>
    </source>
</evidence>
<dbReference type="GO" id="GO:0046355">
    <property type="term" value="P:mannan catabolic process"/>
    <property type="evidence" value="ECO:0007669"/>
    <property type="project" value="UniProtKB-ARBA"/>
</dbReference>
<evidence type="ECO:0000313" key="11">
    <source>
        <dbReference type="EMBL" id="KZV88562.1"/>
    </source>
</evidence>
<dbReference type="GO" id="GO:0005576">
    <property type="term" value="C:extracellular region"/>
    <property type="evidence" value="ECO:0007669"/>
    <property type="project" value="UniProtKB-SubCell"/>
</dbReference>
<dbReference type="GO" id="GO:0016985">
    <property type="term" value="F:mannan endo-1,4-beta-mannosidase activity"/>
    <property type="evidence" value="ECO:0007669"/>
    <property type="project" value="UniProtKB-EC"/>
</dbReference>
<evidence type="ECO:0000256" key="4">
    <source>
        <dbReference type="ARBA" id="ARBA00012706"/>
    </source>
</evidence>
<keyword evidence="5" id="KW-0964">Secreted</keyword>
<dbReference type="STRING" id="1314781.A0A165F8D1"/>
<dbReference type="PANTHER" id="PTHR31451:SF39">
    <property type="entry name" value="MANNAN ENDO-1,4-BETA-MANNOSIDASE 1"/>
    <property type="match status" value="1"/>
</dbReference>
<dbReference type="AlphaFoldDB" id="A0A165F8D1"/>
<protein>
    <recommendedName>
        <fullName evidence="4">mannan endo-1,4-beta-mannosidase</fullName>
        <ecNumber evidence="4">3.2.1.78</ecNumber>
    </recommendedName>
</protein>
<keyword evidence="12" id="KW-1185">Reference proteome</keyword>
<dbReference type="InterPro" id="IPR001547">
    <property type="entry name" value="Glyco_hydro_5"/>
</dbReference>
<dbReference type="SUPFAM" id="SSF51445">
    <property type="entry name" value="(Trans)glycosidases"/>
    <property type="match status" value="1"/>
</dbReference>
<evidence type="ECO:0000256" key="2">
    <source>
        <dbReference type="ARBA" id="ARBA00004613"/>
    </source>
</evidence>
<evidence type="ECO:0000256" key="6">
    <source>
        <dbReference type="ARBA" id="ARBA00022729"/>
    </source>
</evidence>
<comment type="similarity">
    <text evidence="3 9">Belongs to the glycosyl hydrolase 5 (cellulase A) family.</text>
</comment>